<keyword evidence="3" id="KW-1185">Reference proteome</keyword>
<gene>
    <name evidence="2" type="ORF">IO89_09930</name>
</gene>
<feature type="compositionally biased region" description="Basic and acidic residues" evidence="1">
    <location>
        <begin position="41"/>
        <end position="59"/>
    </location>
</feature>
<evidence type="ECO:0000313" key="3">
    <source>
        <dbReference type="Proteomes" id="UP000028623"/>
    </source>
</evidence>
<evidence type="ECO:0000313" key="2">
    <source>
        <dbReference type="EMBL" id="KFC22253.1"/>
    </source>
</evidence>
<proteinExistence type="predicted"/>
<feature type="region of interest" description="Disordered" evidence="1">
    <location>
        <begin position="1"/>
        <end position="59"/>
    </location>
</feature>
<organism evidence="2 3">
    <name type="scientific">Epilithonimonas lactis</name>
    <dbReference type="NCBI Taxonomy" id="421072"/>
    <lineage>
        <taxon>Bacteria</taxon>
        <taxon>Pseudomonadati</taxon>
        <taxon>Bacteroidota</taxon>
        <taxon>Flavobacteriia</taxon>
        <taxon>Flavobacteriales</taxon>
        <taxon>Weeksellaceae</taxon>
        <taxon>Chryseobacterium group</taxon>
        <taxon>Epilithonimonas</taxon>
    </lineage>
</organism>
<name>A0A085BIF8_9FLAO</name>
<comment type="caution">
    <text evidence="2">The sequence shown here is derived from an EMBL/GenBank/DDBJ whole genome shotgun (WGS) entry which is preliminary data.</text>
</comment>
<dbReference type="eggNOG" id="ENOG502ZGY2">
    <property type="taxonomic scope" value="Bacteria"/>
</dbReference>
<accession>A0A085BIF8</accession>
<dbReference type="AlphaFoldDB" id="A0A085BIF8"/>
<sequence>MEPDKKQESNNSSEQKKQTEDFRDIPASSDKQNPPDIDKEDVEKGSKVNKDGKTDNTEK</sequence>
<reference evidence="2 3" key="1">
    <citation type="submission" date="2014-07" db="EMBL/GenBank/DDBJ databases">
        <title>Epilithonimonas lactis LMG 22401 Genome.</title>
        <authorList>
            <person name="Pipes S.E."/>
            <person name="Stropko S.J."/>
        </authorList>
    </citation>
    <scope>NUCLEOTIDE SEQUENCE [LARGE SCALE GENOMIC DNA]</scope>
    <source>
        <strain evidence="2 3">LMG 24401</strain>
    </source>
</reference>
<evidence type="ECO:0000256" key="1">
    <source>
        <dbReference type="SAM" id="MobiDB-lite"/>
    </source>
</evidence>
<dbReference type="EMBL" id="JPLY01000003">
    <property type="protein sequence ID" value="KFC22253.1"/>
    <property type="molecule type" value="Genomic_DNA"/>
</dbReference>
<dbReference type="STRING" id="421072.SAMN04488097_2604"/>
<dbReference type="OrthoDB" id="1273615at2"/>
<dbReference type="RefSeq" id="WP_034975794.1">
    <property type="nucleotide sequence ID" value="NZ_FOFI01000003.1"/>
</dbReference>
<protein>
    <submittedName>
        <fullName evidence="2">Uncharacterized protein</fullName>
    </submittedName>
</protein>
<dbReference type="Proteomes" id="UP000028623">
    <property type="component" value="Unassembled WGS sequence"/>
</dbReference>
<feature type="compositionally biased region" description="Basic and acidic residues" evidence="1">
    <location>
        <begin position="1"/>
        <end position="24"/>
    </location>
</feature>